<evidence type="ECO:0000256" key="1">
    <source>
        <dbReference type="ARBA" id="ARBA00023242"/>
    </source>
</evidence>
<dbReference type="STRING" id="1229664.N4U0D0"/>
<dbReference type="VEuPathDB" id="FungiDB:FOC1_g10000446"/>
<dbReference type="OrthoDB" id="4161332at2759"/>
<proteinExistence type="predicted"/>
<dbReference type="Proteomes" id="UP000016928">
    <property type="component" value="Unassembled WGS sequence"/>
</dbReference>
<evidence type="ECO:0000313" key="4">
    <source>
        <dbReference type="Proteomes" id="UP000016928"/>
    </source>
</evidence>
<keyword evidence="1" id="KW-0539">Nucleus</keyword>
<accession>N4U0D0</accession>
<dbReference type="HOGENOM" id="CLU_2904359_0_0_1"/>
<dbReference type="EMBL" id="KB731250">
    <property type="protein sequence ID" value="ENH63430.1"/>
    <property type="molecule type" value="Genomic_DNA"/>
</dbReference>
<evidence type="ECO:0000313" key="3">
    <source>
        <dbReference type="EMBL" id="ENH63430.1"/>
    </source>
</evidence>
<dbReference type="InterPro" id="IPR007219">
    <property type="entry name" value="XnlR_reg_dom"/>
</dbReference>
<sequence>MSETEGELSLSEQFFQAAESIVMVSGLSRPSIPTVQSFLCLAFFEIGRGNVSKGWAFSVEGRTARFCEVE</sequence>
<gene>
    <name evidence="3" type="ORF">FOC1_g10000446</name>
</gene>
<evidence type="ECO:0000259" key="2">
    <source>
        <dbReference type="Pfam" id="PF04082"/>
    </source>
</evidence>
<dbReference type="AlphaFoldDB" id="N4U0D0"/>
<dbReference type="OMA" id="VSKGWAF"/>
<dbReference type="Pfam" id="PF04082">
    <property type="entry name" value="Fungal_trans"/>
    <property type="match status" value="1"/>
</dbReference>
<organism evidence="3 4">
    <name type="scientific">Fusarium oxysporum f. sp. cubense (strain race 1)</name>
    <name type="common">Panama disease fungus</name>
    <dbReference type="NCBI Taxonomy" id="1229664"/>
    <lineage>
        <taxon>Eukaryota</taxon>
        <taxon>Fungi</taxon>
        <taxon>Dikarya</taxon>
        <taxon>Ascomycota</taxon>
        <taxon>Pezizomycotina</taxon>
        <taxon>Sordariomycetes</taxon>
        <taxon>Hypocreomycetidae</taxon>
        <taxon>Hypocreales</taxon>
        <taxon>Nectriaceae</taxon>
        <taxon>Fusarium</taxon>
        <taxon>Fusarium oxysporum species complex</taxon>
    </lineage>
</organism>
<name>N4U0D0_FUSC1</name>
<dbReference type="CDD" id="cd12148">
    <property type="entry name" value="fungal_TF_MHR"/>
    <property type="match status" value="1"/>
</dbReference>
<reference evidence="4" key="1">
    <citation type="submission" date="2012-09" db="EMBL/GenBank/DDBJ databases">
        <title>Genome sequencing and comparative transcriptomics of race 1 and race 4 of banana pathogen: Fusarium oxysporum f. sp. cubense.</title>
        <authorList>
            <person name="Fang X."/>
            <person name="Huang J."/>
        </authorList>
    </citation>
    <scope>NUCLEOTIDE SEQUENCE [LARGE SCALE GENOMIC DNA]</scope>
    <source>
        <strain evidence="4">race 1</strain>
    </source>
</reference>
<protein>
    <recommendedName>
        <fullName evidence="2">Xylanolytic transcriptional activator regulatory domain-containing protein</fullName>
    </recommendedName>
</protein>
<reference evidence="4" key="2">
    <citation type="journal article" date="2014" name="PLoS ONE">
        <title>Genome and Transcriptome Analysis of the Fungal Pathogen Fusarium oxysporum f. sp. cubense Causing Banana Vascular Wilt Disease.</title>
        <authorList>
            <person name="Guo L."/>
            <person name="Han L."/>
            <person name="Yang L."/>
            <person name="Zeng H."/>
            <person name="Fan D."/>
            <person name="Zhu Y."/>
            <person name="Feng Y."/>
            <person name="Wang G."/>
            <person name="Peng C."/>
            <person name="Jiang X."/>
            <person name="Zhou D."/>
            <person name="Ni P."/>
            <person name="Liang C."/>
            <person name="Liu L."/>
            <person name="Wang J."/>
            <person name="Mao C."/>
            <person name="Fang X."/>
            <person name="Peng M."/>
            <person name="Huang J."/>
        </authorList>
    </citation>
    <scope>NUCLEOTIDE SEQUENCE [LARGE SCALE GENOMIC DNA]</scope>
    <source>
        <strain evidence="4">race 1</strain>
    </source>
</reference>
<feature type="domain" description="Xylanolytic transcriptional activator regulatory" evidence="2">
    <location>
        <begin position="11"/>
        <end position="58"/>
    </location>
</feature>